<dbReference type="InterPro" id="IPR039322">
    <property type="entry name" value="MOM1"/>
</dbReference>
<protein>
    <submittedName>
        <fullName evidence="2">Uncharacterized protein</fullName>
    </submittedName>
</protein>
<dbReference type="EMBL" id="KB870808">
    <property type="protein sequence ID" value="EOA27209.1"/>
    <property type="molecule type" value="Genomic_DNA"/>
</dbReference>
<feature type="compositionally biased region" description="Polar residues" evidence="1">
    <location>
        <begin position="308"/>
        <end position="330"/>
    </location>
</feature>
<keyword evidence="3" id="KW-1185">Reference proteome</keyword>
<feature type="region of interest" description="Disordered" evidence="1">
    <location>
        <begin position="299"/>
        <end position="332"/>
    </location>
</feature>
<reference evidence="3" key="1">
    <citation type="journal article" date="2013" name="Nat. Genet.">
        <title>The Capsella rubella genome and the genomic consequences of rapid mating system evolution.</title>
        <authorList>
            <person name="Slotte T."/>
            <person name="Hazzouri K.M."/>
            <person name="Agren J.A."/>
            <person name="Koenig D."/>
            <person name="Maumus F."/>
            <person name="Guo Y.L."/>
            <person name="Steige K."/>
            <person name="Platts A.E."/>
            <person name="Escobar J.S."/>
            <person name="Newman L.K."/>
            <person name="Wang W."/>
            <person name="Mandakova T."/>
            <person name="Vello E."/>
            <person name="Smith L.M."/>
            <person name="Henz S.R."/>
            <person name="Steffen J."/>
            <person name="Takuno S."/>
            <person name="Brandvain Y."/>
            <person name="Coop G."/>
            <person name="Andolfatto P."/>
            <person name="Hu T.T."/>
            <person name="Blanchette M."/>
            <person name="Clark R.M."/>
            <person name="Quesneville H."/>
            <person name="Nordborg M."/>
            <person name="Gaut B.S."/>
            <person name="Lysak M.A."/>
            <person name="Jenkins J."/>
            <person name="Grimwood J."/>
            <person name="Chapman J."/>
            <person name="Prochnik S."/>
            <person name="Shu S."/>
            <person name="Rokhsar D."/>
            <person name="Schmutz J."/>
            <person name="Weigel D."/>
            <person name="Wright S.I."/>
        </authorList>
    </citation>
    <scope>NUCLEOTIDE SEQUENCE [LARGE SCALE GENOMIC DNA]</scope>
    <source>
        <strain evidence="3">cv. Monte Gargano</strain>
    </source>
</reference>
<dbReference type="EMBL" id="KB870808">
    <property type="protein sequence ID" value="EOA27208.1"/>
    <property type="molecule type" value="Genomic_DNA"/>
</dbReference>
<dbReference type="KEGG" id="crb:17888596"/>
<dbReference type="STRING" id="81985.R0HCK5"/>
<dbReference type="Proteomes" id="UP000029121">
    <property type="component" value="Unassembled WGS sequence"/>
</dbReference>
<organism evidence="2 3">
    <name type="scientific">Capsella rubella</name>
    <dbReference type="NCBI Taxonomy" id="81985"/>
    <lineage>
        <taxon>Eukaryota</taxon>
        <taxon>Viridiplantae</taxon>
        <taxon>Streptophyta</taxon>
        <taxon>Embryophyta</taxon>
        <taxon>Tracheophyta</taxon>
        <taxon>Spermatophyta</taxon>
        <taxon>Magnoliopsida</taxon>
        <taxon>eudicotyledons</taxon>
        <taxon>Gunneridae</taxon>
        <taxon>Pentapetalae</taxon>
        <taxon>rosids</taxon>
        <taxon>malvids</taxon>
        <taxon>Brassicales</taxon>
        <taxon>Brassicaceae</taxon>
        <taxon>Camelineae</taxon>
        <taxon>Capsella</taxon>
    </lineage>
</organism>
<evidence type="ECO:0000313" key="2">
    <source>
        <dbReference type="EMBL" id="EOA27209.1"/>
    </source>
</evidence>
<dbReference type="OrthoDB" id="1105657at2759"/>
<evidence type="ECO:0000256" key="1">
    <source>
        <dbReference type="SAM" id="MobiDB-lite"/>
    </source>
</evidence>
<accession>R0HCK5</accession>
<dbReference type="GO" id="GO:0031507">
    <property type="term" value="P:heterochromatin formation"/>
    <property type="evidence" value="ECO:0007669"/>
    <property type="project" value="InterPro"/>
</dbReference>
<dbReference type="AlphaFoldDB" id="R0HCK5"/>
<gene>
    <name evidence="2" type="ORF">CARUB_v10023318mg</name>
</gene>
<dbReference type="Gene3D" id="6.10.250.1310">
    <property type="match status" value="1"/>
</dbReference>
<dbReference type="PANTHER" id="PTHR35116">
    <property type="entry name" value="HELICASE PROTEIN MOM1"/>
    <property type="match status" value="1"/>
</dbReference>
<proteinExistence type="predicted"/>
<reference evidence="2" key="2">
    <citation type="journal article" date="2013" name="Nat. Genet.">
        <title>Genome sequencing of Capsella rubella.</title>
        <authorList>
            <person name="Schmutz J."/>
            <person name="Prochnik S."/>
            <person name="Nordborg M."/>
            <person name="Weigel D."/>
            <person name="Rokhsar D."/>
            <person name="Wright S."/>
        </authorList>
    </citation>
    <scope>NUCLEOTIDE SEQUENCE</scope>
</reference>
<name>R0HCK5_9BRAS</name>
<sequence>MVPMETEEATDSLVKAHSKFGIAQLVDPGIVASANVPEIWTCQERLPELLEGGVCETVMPLASNSQAVSTELPLNVVEGLIREENSTTSYDADGILNQGFSEESALRLPDPASTFDIHGSARSDQGAQITGSPPFSSVLSQNITSAAEHWTSRSASIVNHAEDVHEGQPPNISYCGSAVNTSADTSLPNNSMGLSSRLHFPSFNDICDYELDKLNKEQGTLRKNFEVTTSELKAELERKMAEARSEYDMKSQEIDTEYNDNAKKIEAFRSLVAMNSLLASAYKSSCPVKGAATDTAAVRARSSHHSTRQQQAVQTSTNMNSTAPRPSVTTAEAPIPSGPLSHFPRCNMPQPRPISQQNLTHIGIQPLFLAYQSQQKLFLYIHLTSTRLSQDQYLSYQLYSQPRILFQLPPLP</sequence>
<evidence type="ECO:0000313" key="3">
    <source>
        <dbReference type="Proteomes" id="UP000029121"/>
    </source>
</evidence>
<dbReference type="PANTHER" id="PTHR35116:SF2">
    <property type="entry name" value="ATP-DEPENDENT HELICASE FAMILY PROTEIN-RELATED"/>
    <property type="match status" value="1"/>
</dbReference>